<dbReference type="CDD" id="cd06144">
    <property type="entry name" value="REX4_like"/>
    <property type="match status" value="1"/>
</dbReference>
<dbReference type="PANTHER" id="PTHR12801">
    <property type="entry name" value="RNA EXONUCLEASE REXO1 / RECO3 FAMILY MEMBER-RELATED"/>
    <property type="match status" value="1"/>
</dbReference>
<keyword evidence="7 12" id="KW-0269">Exonuclease</keyword>
<dbReference type="EMBL" id="JBBPEH010000005">
    <property type="protein sequence ID" value="KAK7538086.1"/>
    <property type="molecule type" value="Genomic_DNA"/>
</dbReference>
<accession>A0ABR1LSC3</accession>
<dbReference type="Proteomes" id="UP001360953">
    <property type="component" value="Unassembled WGS sequence"/>
</dbReference>
<protein>
    <recommendedName>
        <fullName evidence="3">RNA exonuclease 4</fullName>
    </recommendedName>
</protein>
<organism evidence="12 13">
    <name type="scientific">Phyllosticta citribraziliensis</name>
    <dbReference type="NCBI Taxonomy" id="989973"/>
    <lineage>
        <taxon>Eukaryota</taxon>
        <taxon>Fungi</taxon>
        <taxon>Dikarya</taxon>
        <taxon>Ascomycota</taxon>
        <taxon>Pezizomycotina</taxon>
        <taxon>Dothideomycetes</taxon>
        <taxon>Dothideomycetes incertae sedis</taxon>
        <taxon>Botryosphaeriales</taxon>
        <taxon>Phyllostictaceae</taxon>
        <taxon>Phyllosticta</taxon>
    </lineage>
</organism>
<feature type="region of interest" description="Disordered" evidence="10">
    <location>
        <begin position="299"/>
        <end position="360"/>
    </location>
</feature>
<evidence type="ECO:0000256" key="2">
    <source>
        <dbReference type="ARBA" id="ARBA00010489"/>
    </source>
</evidence>
<evidence type="ECO:0000313" key="13">
    <source>
        <dbReference type="Proteomes" id="UP001360953"/>
    </source>
</evidence>
<dbReference type="SUPFAM" id="SSF53098">
    <property type="entry name" value="Ribonuclease H-like"/>
    <property type="match status" value="1"/>
</dbReference>
<evidence type="ECO:0000256" key="1">
    <source>
        <dbReference type="ARBA" id="ARBA00004123"/>
    </source>
</evidence>
<dbReference type="InterPro" id="IPR047021">
    <property type="entry name" value="REXO1/3/4-like"/>
</dbReference>
<evidence type="ECO:0000256" key="10">
    <source>
        <dbReference type="SAM" id="MobiDB-lite"/>
    </source>
</evidence>
<evidence type="ECO:0000256" key="5">
    <source>
        <dbReference type="ARBA" id="ARBA00022722"/>
    </source>
</evidence>
<feature type="compositionally biased region" description="Polar residues" evidence="10">
    <location>
        <begin position="1"/>
        <end position="12"/>
    </location>
</feature>
<dbReference type="SMART" id="SM00479">
    <property type="entry name" value="EXOIII"/>
    <property type="match status" value="1"/>
</dbReference>
<dbReference type="RefSeq" id="XP_066655773.1">
    <property type="nucleotide sequence ID" value="XM_066799901.1"/>
</dbReference>
<keyword evidence="6" id="KW-0378">Hydrolase</keyword>
<dbReference type="PANTHER" id="PTHR12801:SF45">
    <property type="entry name" value="RNA EXONUCLEASE 4"/>
    <property type="match status" value="1"/>
</dbReference>
<keyword evidence="13" id="KW-1185">Reference proteome</keyword>
<evidence type="ECO:0000259" key="11">
    <source>
        <dbReference type="SMART" id="SM00479"/>
    </source>
</evidence>
<comment type="caution">
    <text evidence="12">The sequence shown here is derived from an EMBL/GenBank/DDBJ whole genome shotgun (WGS) entry which is preliminary data.</text>
</comment>
<evidence type="ECO:0000256" key="9">
    <source>
        <dbReference type="ARBA" id="ARBA00025599"/>
    </source>
</evidence>
<reference evidence="12 13" key="1">
    <citation type="submission" date="2024-04" db="EMBL/GenBank/DDBJ databases">
        <title>Phyllosticta paracitricarpa is synonymous to the EU quarantine fungus P. citricarpa based on phylogenomic analyses.</title>
        <authorList>
            <consortium name="Lawrence Berkeley National Laboratory"/>
            <person name="Van ingen-buijs V.A."/>
            <person name="Van westerhoven A.C."/>
            <person name="Haridas S."/>
            <person name="Skiadas P."/>
            <person name="Martin F."/>
            <person name="Groenewald J.Z."/>
            <person name="Crous P.W."/>
            <person name="Seidl M.F."/>
        </authorList>
    </citation>
    <scope>NUCLEOTIDE SEQUENCE [LARGE SCALE GENOMIC DNA]</scope>
    <source>
        <strain evidence="12 13">CPC 17464</strain>
    </source>
</reference>
<comment type="function">
    <text evidence="9">Exoribonuclease involved in ribosome biosynthesis. Involved in the processing of ITS1, the internal transcribed spacer localized between the 18S and 5.8S rRNAs.</text>
</comment>
<gene>
    <name evidence="12" type="ORF">J3D65DRAFT_620931</name>
</gene>
<comment type="similarity">
    <text evidence="2">Belongs to the REXO4 family.</text>
</comment>
<keyword evidence="5" id="KW-0540">Nuclease</keyword>
<dbReference type="InterPro" id="IPR036397">
    <property type="entry name" value="RNaseH_sf"/>
</dbReference>
<dbReference type="GO" id="GO:0004527">
    <property type="term" value="F:exonuclease activity"/>
    <property type="evidence" value="ECO:0007669"/>
    <property type="project" value="UniProtKB-KW"/>
</dbReference>
<keyword evidence="8" id="KW-0539">Nucleus</keyword>
<dbReference type="InterPro" id="IPR037431">
    <property type="entry name" value="REX4_DEDDh_dom"/>
</dbReference>
<dbReference type="InterPro" id="IPR013520">
    <property type="entry name" value="Ribonucl_H"/>
</dbReference>
<evidence type="ECO:0000256" key="4">
    <source>
        <dbReference type="ARBA" id="ARBA00022552"/>
    </source>
</evidence>
<feature type="compositionally biased region" description="Low complexity" evidence="10">
    <location>
        <begin position="71"/>
        <end position="87"/>
    </location>
</feature>
<name>A0ABR1LSC3_9PEZI</name>
<sequence>MELKNLSSNWKKLQQKIKPSDDTTKSTSLKRKSTNERPSAAIGAKRKKTDSNALPVDKKRRKMGSFISRETASTDTPSSNAPASASAFAQEHNIPLADVEAAYNLSKTTTNGSNATYNDEPNAGLNTTRQPGKYLALDCEMVGVGPDPDSDSQLARVSVVDYNGHQLYDSYVLPVLPVTDYRTHVSGITPRNLASGRPFNAVQRDVATLLQGRILVGHALKHDMDVLQLSHPRRDIRDTARHSAFRAHSMGRAPALRKLAKEVLGLEIQSGEHSSVEDARATMALFRADKEAFEREHAKRWGRSHGGPAPGSAAAVAARNDADDAAAAAGKPKKGKTASPSLAASQSRHRHAIPAPKQHANVSACVAFDRARAVAPFGRGE</sequence>
<evidence type="ECO:0000256" key="8">
    <source>
        <dbReference type="ARBA" id="ARBA00023242"/>
    </source>
</evidence>
<evidence type="ECO:0000313" key="12">
    <source>
        <dbReference type="EMBL" id="KAK7538086.1"/>
    </source>
</evidence>
<comment type="subcellular location">
    <subcellularLocation>
        <location evidence="1">Nucleus</location>
    </subcellularLocation>
</comment>
<feature type="domain" description="Exonuclease" evidence="11">
    <location>
        <begin position="133"/>
        <end position="295"/>
    </location>
</feature>
<dbReference type="InterPro" id="IPR012337">
    <property type="entry name" value="RNaseH-like_sf"/>
</dbReference>
<evidence type="ECO:0000256" key="6">
    <source>
        <dbReference type="ARBA" id="ARBA00022801"/>
    </source>
</evidence>
<keyword evidence="4" id="KW-0698">rRNA processing</keyword>
<dbReference type="GeneID" id="92032807"/>
<evidence type="ECO:0000256" key="3">
    <source>
        <dbReference type="ARBA" id="ARBA00016937"/>
    </source>
</evidence>
<evidence type="ECO:0000256" key="7">
    <source>
        <dbReference type="ARBA" id="ARBA00022839"/>
    </source>
</evidence>
<dbReference type="Gene3D" id="3.30.420.10">
    <property type="entry name" value="Ribonuclease H-like superfamily/Ribonuclease H"/>
    <property type="match status" value="1"/>
</dbReference>
<dbReference type="Pfam" id="PF00929">
    <property type="entry name" value="RNase_T"/>
    <property type="match status" value="1"/>
</dbReference>
<feature type="compositionally biased region" description="Low complexity" evidence="10">
    <location>
        <begin position="310"/>
        <end position="329"/>
    </location>
</feature>
<proteinExistence type="inferred from homology"/>
<feature type="region of interest" description="Disordered" evidence="10">
    <location>
        <begin position="1"/>
        <end position="87"/>
    </location>
</feature>